<name>A0A1F5ZUT0_9BACT</name>
<dbReference type="Gene3D" id="1.20.120.330">
    <property type="entry name" value="Nucleotidyltransferases domain 2"/>
    <property type="match status" value="1"/>
</dbReference>
<dbReference type="Pfam" id="PF05168">
    <property type="entry name" value="HEPN"/>
    <property type="match status" value="1"/>
</dbReference>
<dbReference type="SUPFAM" id="SSF81593">
    <property type="entry name" value="Nucleotidyltransferase substrate binding subunit/domain"/>
    <property type="match status" value="1"/>
</dbReference>
<dbReference type="PROSITE" id="PS50910">
    <property type="entry name" value="HEPN"/>
    <property type="match status" value="1"/>
</dbReference>
<sequence>MTEKELIEFWKKSAENDYKSAVVLFKGKQYHNALFFCHLTIEKMLKSVFIKKKHNAPPWIHDLEKLAKVSSVSLVPADMKEDLSEITTFNIQARYEDEKFTFYKKATEGFTIKYMKKTKEILLWLKKL</sequence>
<dbReference type="STRING" id="1798382.A3D77_02110"/>
<proteinExistence type="predicted"/>
<accession>A0A1F5ZUT0</accession>
<dbReference type="InterPro" id="IPR007842">
    <property type="entry name" value="HEPN_dom"/>
</dbReference>
<dbReference type="Proteomes" id="UP000176923">
    <property type="component" value="Unassembled WGS sequence"/>
</dbReference>
<gene>
    <name evidence="2" type="ORF">A3D77_02110</name>
</gene>
<dbReference type="AlphaFoldDB" id="A0A1F5ZUT0"/>
<comment type="caution">
    <text evidence="2">The sequence shown here is derived from an EMBL/GenBank/DDBJ whole genome shotgun (WGS) entry which is preliminary data.</text>
</comment>
<evidence type="ECO:0000313" key="2">
    <source>
        <dbReference type="EMBL" id="OGG16085.1"/>
    </source>
</evidence>
<evidence type="ECO:0000313" key="3">
    <source>
        <dbReference type="Proteomes" id="UP000176923"/>
    </source>
</evidence>
<organism evidence="2 3">
    <name type="scientific">Candidatus Gottesmanbacteria bacterium RIFCSPHIGHO2_02_FULL_39_11</name>
    <dbReference type="NCBI Taxonomy" id="1798382"/>
    <lineage>
        <taxon>Bacteria</taxon>
        <taxon>Candidatus Gottesmaniibacteriota</taxon>
    </lineage>
</organism>
<feature type="domain" description="HEPN" evidence="1">
    <location>
        <begin position="11"/>
        <end position="121"/>
    </location>
</feature>
<dbReference type="SMART" id="SM00748">
    <property type="entry name" value="HEPN"/>
    <property type="match status" value="1"/>
</dbReference>
<protein>
    <recommendedName>
        <fullName evidence="1">HEPN domain-containing protein</fullName>
    </recommendedName>
</protein>
<dbReference type="EMBL" id="MFJL01000015">
    <property type="protein sequence ID" value="OGG16085.1"/>
    <property type="molecule type" value="Genomic_DNA"/>
</dbReference>
<evidence type="ECO:0000259" key="1">
    <source>
        <dbReference type="PROSITE" id="PS50910"/>
    </source>
</evidence>
<reference evidence="2 3" key="1">
    <citation type="journal article" date="2016" name="Nat. Commun.">
        <title>Thousands of microbial genomes shed light on interconnected biogeochemical processes in an aquifer system.</title>
        <authorList>
            <person name="Anantharaman K."/>
            <person name="Brown C.T."/>
            <person name="Hug L.A."/>
            <person name="Sharon I."/>
            <person name="Castelle C.J."/>
            <person name="Probst A.J."/>
            <person name="Thomas B.C."/>
            <person name="Singh A."/>
            <person name="Wilkins M.J."/>
            <person name="Karaoz U."/>
            <person name="Brodie E.L."/>
            <person name="Williams K.H."/>
            <person name="Hubbard S.S."/>
            <person name="Banfield J.F."/>
        </authorList>
    </citation>
    <scope>NUCLEOTIDE SEQUENCE [LARGE SCALE GENOMIC DNA]</scope>
</reference>